<proteinExistence type="predicted"/>
<dbReference type="HOGENOM" id="CLU_181610_1_0_3"/>
<feature type="domain" description="Nif11" evidence="1">
    <location>
        <begin position="1"/>
        <end position="48"/>
    </location>
</feature>
<dbReference type="STRING" id="84588.SYNW1431"/>
<sequence length="75" mass="8221">MPSTAVQQFLLHLSRDPLLQVKVQAAITADEVAMLAQELGYAVSGSDLLLLDGQHEAGIRVTRVDHPGEYPGRYY</sequence>
<gene>
    <name evidence="2" type="ordered locus">SYNW1431</name>
</gene>
<name>Q7U6A8_PARMW</name>
<evidence type="ECO:0000313" key="2">
    <source>
        <dbReference type="EMBL" id="CAE07946.1"/>
    </source>
</evidence>
<dbReference type="InterPro" id="IPR012903">
    <property type="entry name" value="Nif11"/>
</dbReference>
<dbReference type="Pfam" id="PF07862">
    <property type="entry name" value="Nif11"/>
    <property type="match status" value="1"/>
</dbReference>
<dbReference type="KEGG" id="syw:SYNW1431"/>
<dbReference type="EMBL" id="BX569693">
    <property type="protein sequence ID" value="CAE07946.1"/>
    <property type="molecule type" value="Genomic_DNA"/>
</dbReference>
<accession>Q7U6A8</accession>
<dbReference type="AlphaFoldDB" id="Q7U6A8"/>
<reference evidence="2 3" key="1">
    <citation type="journal article" date="2003" name="Nature">
        <title>The genome of a motile marine Synechococcus.</title>
        <authorList>
            <person name="Palenik B."/>
            <person name="Brahamsha B."/>
            <person name="Larimer F."/>
            <person name="Land M."/>
            <person name="Hauser L."/>
            <person name="Chain P."/>
            <person name="Lamerdin J."/>
            <person name="Regala W."/>
            <person name="Allen E.A."/>
            <person name="McCarren J."/>
            <person name="Paulsen I."/>
            <person name="Dufresne A."/>
            <person name="Partensky F."/>
            <person name="Webb E."/>
            <person name="Waterbury J."/>
        </authorList>
    </citation>
    <scope>NUCLEOTIDE SEQUENCE [LARGE SCALE GENOMIC DNA]</scope>
    <source>
        <strain evidence="2 3">WH8102</strain>
    </source>
</reference>
<protein>
    <submittedName>
        <fullName evidence="2">Conserved hypothetical</fullName>
    </submittedName>
</protein>
<keyword evidence="3" id="KW-1185">Reference proteome</keyword>
<dbReference type="RefSeq" id="WP_011128295.1">
    <property type="nucleotide sequence ID" value="NC_005070.1"/>
</dbReference>
<evidence type="ECO:0000259" key="1">
    <source>
        <dbReference type="Pfam" id="PF07862"/>
    </source>
</evidence>
<evidence type="ECO:0000313" key="3">
    <source>
        <dbReference type="Proteomes" id="UP000001422"/>
    </source>
</evidence>
<dbReference type="eggNOG" id="ENOG5030TBH">
    <property type="taxonomic scope" value="Bacteria"/>
</dbReference>
<organism evidence="2 3">
    <name type="scientific">Parasynechococcus marenigrum (strain WH8102)</name>
    <dbReference type="NCBI Taxonomy" id="84588"/>
    <lineage>
        <taxon>Bacteria</taxon>
        <taxon>Bacillati</taxon>
        <taxon>Cyanobacteriota</taxon>
        <taxon>Cyanophyceae</taxon>
        <taxon>Synechococcales</taxon>
        <taxon>Prochlorococcaceae</taxon>
        <taxon>Parasynechococcus</taxon>
        <taxon>Parasynechococcus marenigrum</taxon>
    </lineage>
</organism>
<dbReference type="Proteomes" id="UP000001422">
    <property type="component" value="Chromosome"/>
</dbReference>